<comment type="caution">
    <text evidence="11">The sequence shown here is derived from an EMBL/GenBank/DDBJ whole genome shotgun (WGS) entry which is preliminary data.</text>
</comment>
<gene>
    <name evidence="7" type="primary">flgK</name>
    <name evidence="11" type="ORF">GCM10010124_08580</name>
</gene>
<dbReference type="InterPro" id="IPR010930">
    <property type="entry name" value="Flg_bb/hook_C_dom"/>
</dbReference>
<keyword evidence="11" id="KW-0966">Cell projection</keyword>
<protein>
    <recommendedName>
        <fullName evidence="4 7">Flagellar hook-associated protein 1</fullName>
        <shortName evidence="7">HAP1</shortName>
    </recommendedName>
</protein>
<dbReference type="InterPro" id="IPR002371">
    <property type="entry name" value="FlgK"/>
</dbReference>
<dbReference type="Pfam" id="PF00460">
    <property type="entry name" value="Flg_bb_rod"/>
    <property type="match status" value="1"/>
</dbReference>
<dbReference type="AlphaFoldDB" id="A0A8J3BFI7"/>
<name>A0A8J3BFI7_9ACTN</name>
<reference evidence="11" key="1">
    <citation type="journal article" date="2014" name="Int. J. Syst. Evol. Microbiol.">
        <title>Complete genome sequence of Corynebacterium casei LMG S-19264T (=DSM 44701T), isolated from a smear-ripened cheese.</title>
        <authorList>
            <consortium name="US DOE Joint Genome Institute (JGI-PGF)"/>
            <person name="Walter F."/>
            <person name="Albersmeier A."/>
            <person name="Kalinowski J."/>
            <person name="Ruckert C."/>
        </authorList>
    </citation>
    <scope>NUCLEOTIDE SEQUENCE</scope>
    <source>
        <strain evidence="11">JCM 3091</strain>
    </source>
</reference>
<dbReference type="SUPFAM" id="SSF64518">
    <property type="entry name" value="Phase 1 flagellin"/>
    <property type="match status" value="1"/>
</dbReference>
<evidence type="ECO:0000313" key="12">
    <source>
        <dbReference type="Proteomes" id="UP000662200"/>
    </source>
</evidence>
<dbReference type="Proteomes" id="UP000662200">
    <property type="component" value="Unassembled WGS sequence"/>
</dbReference>
<proteinExistence type="inferred from homology"/>
<dbReference type="PANTHER" id="PTHR30033">
    <property type="entry name" value="FLAGELLAR HOOK-ASSOCIATED PROTEIN 1"/>
    <property type="match status" value="1"/>
</dbReference>
<dbReference type="Pfam" id="PF22638">
    <property type="entry name" value="FlgK_D1"/>
    <property type="match status" value="1"/>
</dbReference>
<dbReference type="NCBIfam" id="TIGR02492">
    <property type="entry name" value="flgK_ends"/>
    <property type="match status" value="1"/>
</dbReference>
<dbReference type="GO" id="GO:0044780">
    <property type="term" value="P:bacterial-type flagellum assembly"/>
    <property type="evidence" value="ECO:0007669"/>
    <property type="project" value="InterPro"/>
</dbReference>
<keyword evidence="6 7" id="KW-0975">Bacterial flagellum</keyword>
<keyword evidence="11" id="KW-0282">Flagellum</keyword>
<dbReference type="PRINTS" id="PR01005">
    <property type="entry name" value="FLGHOOKAP1"/>
</dbReference>
<evidence type="ECO:0000259" key="8">
    <source>
        <dbReference type="Pfam" id="PF00460"/>
    </source>
</evidence>
<evidence type="ECO:0000259" key="9">
    <source>
        <dbReference type="Pfam" id="PF06429"/>
    </source>
</evidence>
<feature type="domain" description="Flagellar basal-body/hook protein C-terminal" evidence="9">
    <location>
        <begin position="425"/>
        <end position="462"/>
    </location>
</feature>
<sequence length="469" mass="48966">MASTFGGLNTALSALYAQRRGMDVASQNVANANTAGYSRQRADMVPTGGAVVPAIFATPADKAGAGVKVEDIVRLRDNFLETRGRAEHAQSSYLTGKQDLYTRIEGVFAEPSDTALGAQLTDFWAGFGDVANRPGDTAARNQLLQRAEVVADGLRAGYDALSSQWDTSSTQLGAYTTQLNNAADAVAALNQAITQATAAGMPSNEMKDERDLRLMELAELAGATTVARENGAVDVYIGGSTLVGGSTARHLVPTGANRLEDQAGAEVELRWADNNLEAVVTVGTMGAGLETLNNIIPGYAGELDAVAVSLANEVNSRHRTGVGLDGGTNRDMFVDNSAGVIGMTARTISVGLTLPEEVAAGTINGTLDGSLATTLSKLGSATNGPDSIYRSAVVKLGVESQTAQRRADIQGRVTGDMDALRFADSGVNIDEEMTNLISYQKAYEAAARVLTSLDEALDTLINRTGLVGR</sequence>
<dbReference type="RefSeq" id="WP_189112849.1">
    <property type="nucleotide sequence ID" value="NZ_BMQC01000002.1"/>
</dbReference>
<dbReference type="Pfam" id="PF06429">
    <property type="entry name" value="Flg_bbr_C"/>
    <property type="match status" value="1"/>
</dbReference>
<evidence type="ECO:0000256" key="6">
    <source>
        <dbReference type="ARBA" id="ARBA00023143"/>
    </source>
</evidence>
<evidence type="ECO:0000256" key="2">
    <source>
        <dbReference type="ARBA" id="ARBA00004613"/>
    </source>
</evidence>
<keyword evidence="12" id="KW-1185">Reference proteome</keyword>
<evidence type="ECO:0000256" key="3">
    <source>
        <dbReference type="ARBA" id="ARBA00009677"/>
    </source>
</evidence>
<dbReference type="GO" id="GO:0005576">
    <property type="term" value="C:extracellular region"/>
    <property type="evidence" value="ECO:0007669"/>
    <property type="project" value="UniProtKB-SubCell"/>
</dbReference>
<dbReference type="PANTHER" id="PTHR30033:SF1">
    <property type="entry name" value="FLAGELLAR HOOK-ASSOCIATED PROTEIN 1"/>
    <property type="match status" value="1"/>
</dbReference>
<evidence type="ECO:0000313" key="11">
    <source>
        <dbReference type="EMBL" id="GGK18285.1"/>
    </source>
</evidence>
<evidence type="ECO:0000256" key="1">
    <source>
        <dbReference type="ARBA" id="ARBA00004365"/>
    </source>
</evidence>
<dbReference type="InterPro" id="IPR001444">
    <property type="entry name" value="Flag_bb_rod_N"/>
</dbReference>
<keyword evidence="11" id="KW-0969">Cilium</keyword>
<evidence type="ECO:0000256" key="4">
    <source>
        <dbReference type="ARBA" id="ARBA00016244"/>
    </source>
</evidence>
<dbReference type="GO" id="GO:0009424">
    <property type="term" value="C:bacterial-type flagellum hook"/>
    <property type="evidence" value="ECO:0007669"/>
    <property type="project" value="UniProtKB-UniRule"/>
</dbReference>
<reference evidence="11" key="2">
    <citation type="submission" date="2020-09" db="EMBL/GenBank/DDBJ databases">
        <authorList>
            <person name="Sun Q."/>
            <person name="Ohkuma M."/>
        </authorList>
    </citation>
    <scope>NUCLEOTIDE SEQUENCE</scope>
    <source>
        <strain evidence="11">JCM 3091</strain>
    </source>
</reference>
<dbReference type="GO" id="GO:0005198">
    <property type="term" value="F:structural molecule activity"/>
    <property type="evidence" value="ECO:0007669"/>
    <property type="project" value="UniProtKB-UniRule"/>
</dbReference>
<dbReference type="InterPro" id="IPR053927">
    <property type="entry name" value="FlgK_helical"/>
</dbReference>
<organism evidence="11 12">
    <name type="scientific">Pilimelia terevasa</name>
    <dbReference type="NCBI Taxonomy" id="53372"/>
    <lineage>
        <taxon>Bacteria</taxon>
        <taxon>Bacillati</taxon>
        <taxon>Actinomycetota</taxon>
        <taxon>Actinomycetes</taxon>
        <taxon>Micromonosporales</taxon>
        <taxon>Micromonosporaceae</taxon>
        <taxon>Pilimelia</taxon>
    </lineage>
</organism>
<comment type="subcellular location">
    <subcellularLocation>
        <location evidence="1 7">Bacterial flagellum</location>
    </subcellularLocation>
    <subcellularLocation>
        <location evidence="2 7">Secreted</location>
    </subcellularLocation>
</comment>
<keyword evidence="5 7" id="KW-0964">Secreted</keyword>
<evidence type="ECO:0000256" key="7">
    <source>
        <dbReference type="RuleBase" id="RU362065"/>
    </source>
</evidence>
<evidence type="ECO:0000259" key="10">
    <source>
        <dbReference type="Pfam" id="PF22638"/>
    </source>
</evidence>
<accession>A0A8J3BFI7</accession>
<dbReference type="EMBL" id="BMQC01000002">
    <property type="protein sequence ID" value="GGK18285.1"/>
    <property type="molecule type" value="Genomic_DNA"/>
</dbReference>
<evidence type="ECO:0000256" key="5">
    <source>
        <dbReference type="ARBA" id="ARBA00022525"/>
    </source>
</evidence>
<feature type="domain" description="Flagellar basal body rod protein N-terminal" evidence="8">
    <location>
        <begin position="8"/>
        <end position="37"/>
    </location>
</feature>
<feature type="domain" description="Flagellar hook-associated protein FlgK helical" evidence="10">
    <location>
        <begin position="102"/>
        <end position="333"/>
    </location>
</feature>
<comment type="similarity">
    <text evidence="3 7">Belongs to the flagella basal body rod proteins family.</text>
</comment>